<dbReference type="SUPFAM" id="SSF55729">
    <property type="entry name" value="Acyl-CoA N-acyltransferases (Nat)"/>
    <property type="match status" value="1"/>
</dbReference>
<dbReference type="KEGG" id="roy:G3A56_10305"/>
<dbReference type="InterPro" id="IPR000182">
    <property type="entry name" value="GNAT_dom"/>
</dbReference>
<accession>A0A7L5BHS7</accession>
<dbReference type="Proteomes" id="UP000464865">
    <property type="component" value="Chromosome M15-11"/>
</dbReference>
<reference evidence="2 3" key="1">
    <citation type="submission" date="2020-02" db="EMBL/GenBank/DDBJ databases">
        <title>Plant-Promoting Endophytic Bacterium Rhizobium oryzihabitans sp. nov., Isolated from the Root of Rice.</title>
        <authorList>
            <person name="zhao J."/>
            <person name="Zhang G."/>
        </authorList>
    </citation>
    <scope>NUCLEOTIDE SEQUENCE [LARGE SCALE GENOMIC DNA]</scope>
    <source>
        <strain evidence="2 3">M15</strain>
    </source>
</reference>
<evidence type="ECO:0000259" key="1">
    <source>
        <dbReference type="PROSITE" id="PS51186"/>
    </source>
</evidence>
<dbReference type="CDD" id="cd04301">
    <property type="entry name" value="NAT_SF"/>
    <property type="match status" value="1"/>
</dbReference>
<organism evidence="2 3">
    <name type="scientific">Rhizobium oryzihabitans</name>
    <dbReference type="NCBI Taxonomy" id="2267833"/>
    <lineage>
        <taxon>Bacteria</taxon>
        <taxon>Pseudomonadati</taxon>
        <taxon>Pseudomonadota</taxon>
        <taxon>Alphaproteobacteria</taxon>
        <taxon>Hyphomicrobiales</taxon>
        <taxon>Rhizobiaceae</taxon>
        <taxon>Rhizobium/Agrobacterium group</taxon>
        <taxon>Rhizobium</taxon>
    </lineage>
</organism>
<dbReference type="RefSeq" id="WP_164056358.1">
    <property type="nucleotide sequence ID" value="NZ_CP048632.1"/>
</dbReference>
<proteinExistence type="predicted"/>
<keyword evidence="2" id="KW-0808">Transferase</keyword>
<dbReference type="PROSITE" id="PS51186">
    <property type="entry name" value="GNAT"/>
    <property type="match status" value="1"/>
</dbReference>
<dbReference type="InterPro" id="IPR016181">
    <property type="entry name" value="Acyl_CoA_acyltransferase"/>
</dbReference>
<dbReference type="EMBL" id="CP048632">
    <property type="protein sequence ID" value="QIB38336.1"/>
    <property type="molecule type" value="Genomic_DNA"/>
</dbReference>
<protein>
    <submittedName>
        <fullName evidence="2">GNAT family N-acetyltransferase</fullName>
    </submittedName>
</protein>
<gene>
    <name evidence="2" type="ORF">G3A56_10305</name>
</gene>
<evidence type="ECO:0000313" key="2">
    <source>
        <dbReference type="EMBL" id="QIB38336.1"/>
    </source>
</evidence>
<dbReference type="AlphaFoldDB" id="A0A7L5BHS7"/>
<dbReference type="GO" id="GO:0016747">
    <property type="term" value="F:acyltransferase activity, transferring groups other than amino-acyl groups"/>
    <property type="evidence" value="ECO:0007669"/>
    <property type="project" value="InterPro"/>
</dbReference>
<dbReference type="Pfam" id="PF00583">
    <property type="entry name" value="Acetyltransf_1"/>
    <property type="match status" value="1"/>
</dbReference>
<name>A0A7L5BHS7_9HYPH</name>
<evidence type="ECO:0000313" key="3">
    <source>
        <dbReference type="Proteomes" id="UP000464865"/>
    </source>
</evidence>
<dbReference type="Gene3D" id="3.40.630.30">
    <property type="match status" value="1"/>
</dbReference>
<feature type="domain" description="N-acetyltransferase" evidence="1">
    <location>
        <begin position="25"/>
        <end position="193"/>
    </location>
</feature>
<keyword evidence="3" id="KW-1185">Reference proteome</keyword>
<sequence length="206" mass="23575">MTVEIKSLSGIDATPYLDDLARLRIEVFRAFPYLYDGSLHYERKYLATYADTKGAVFVLALDAGKEGEQVVGMSTGMPMAAETDDVKMPFLRAGYDPDRIFYFGESVLLPEYRGHGVGVRFFEEREAHARKLGFDCCTFCAVERPADHPRRPVDYVPLNAFWEKRGYLHHPKLRTSFTWRDLDESVESPKPLSFWMKTIAAGEESR</sequence>